<evidence type="ECO:0000259" key="5">
    <source>
        <dbReference type="Pfam" id="PF18962"/>
    </source>
</evidence>
<dbReference type="InterPro" id="IPR026444">
    <property type="entry name" value="Secre_tail"/>
</dbReference>
<name>A0A4R1KVF4_9FLAO</name>
<proteinExistence type="inferred from homology"/>
<dbReference type="InterPro" id="IPR038081">
    <property type="entry name" value="CalX-like_sf"/>
</dbReference>
<gene>
    <name evidence="6" type="ORF">DFQ05_0193</name>
</gene>
<comment type="caution">
    <text evidence="6">The sequence shown here is derived from an EMBL/GenBank/DDBJ whole genome shotgun (WGS) entry which is preliminary data.</text>
</comment>
<dbReference type="AlphaFoldDB" id="A0A4R1KVF4"/>
<dbReference type="NCBIfam" id="TIGR04183">
    <property type="entry name" value="Por_Secre_tail"/>
    <property type="match status" value="1"/>
</dbReference>
<keyword evidence="7" id="KW-1185">Reference proteome</keyword>
<sequence length="684" mass="75485">MYLCQKLDMRNFTFLLFVLTSFYGWSQTLVINELDANDPSTDDEEFIELKSLTPNFSTDGYILVFFNGNNTSAGNDLSYLAFDLNGYTTDSNGLLVLGNLNVSPFPQVLLTNGLFQNGTDAVAIYQTSIDNFPDGTPATSNPSFNLVDALVYDTGSVSAVDNDLLMALGQTTQYFEGSDTTNSLQRRADNTFEPDTPTPRALNDGSGIIFNAIAISTTETQYIEGESFQITFTADQNVTSDVTFNISLSNGTFTTGDFSGSTSITIPNGQNTASTFISLLDDPNDEGDEELVIEVLDLVEPIVASNNFITVRVVDNDFTTAAWGTPLNPTYDQVTSTQPVSYYSSLNGKSGQDLRDAVQAIIADPNEVRTHSYADVFNILKIADQNPENSNQVWLVYTEEGRSKLDQQNSGISTGKWNREHTFPRSRGGFNDWDDFDDEATGINVFITTNADSLRHANSDAHALRAADASENSRRSNANYSNNFSTTSGLREYNGPANVDPANGIGISFRGDVARSVLFLDLRYNGLDVVSGFPNSNDSNDDGTLGNLDVLLQWHEDDTPDDYEMNRNNVVFDWQRNRNPLIDLPDLVDYIWGDKVGQVYNGALSIGESETNRFTFYPNPSDGKIIFQGVEANTKIEVLSIEGRKIQDLDIDSSNAVDLNLSKGIYLLRFYDDTKIETKRLVIK</sequence>
<dbReference type="Pfam" id="PF18962">
    <property type="entry name" value="Por_Secre_tail"/>
    <property type="match status" value="1"/>
</dbReference>
<dbReference type="SUPFAM" id="SSF54060">
    <property type="entry name" value="His-Me finger endonucleases"/>
    <property type="match status" value="1"/>
</dbReference>
<feature type="domain" description="Secretion system C-terminal sorting" evidence="5">
    <location>
        <begin position="617"/>
        <end position="683"/>
    </location>
</feature>
<dbReference type="Pfam" id="PF04231">
    <property type="entry name" value="Endonuclease_1"/>
    <property type="match status" value="1"/>
</dbReference>
<keyword evidence="3" id="KW-0732">Signal</keyword>
<dbReference type="GO" id="GO:0004518">
    <property type="term" value="F:nuclease activity"/>
    <property type="evidence" value="ECO:0007669"/>
    <property type="project" value="UniProtKB-KW"/>
</dbReference>
<dbReference type="PANTHER" id="PTHR33607">
    <property type="entry name" value="ENDONUCLEASE-1"/>
    <property type="match status" value="1"/>
</dbReference>
<dbReference type="SUPFAM" id="SSF141072">
    <property type="entry name" value="CalX-like"/>
    <property type="match status" value="1"/>
</dbReference>
<reference evidence="6 7" key="1">
    <citation type="journal article" date="2015" name="Stand. Genomic Sci.">
        <title>Genomic Encyclopedia of Bacterial and Archaeal Type Strains, Phase III: the genomes of soil and plant-associated and newly described type strains.</title>
        <authorList>
            <person name="Whitman W.B."/>
            <person name="Woyke T."/>
            <person name="Klenk H.P."/>
            <person name="Zhou Y."/>
            <person name="Lilburn T.G."/>
            <person name="Beck B.J."/>
            <person name="De Vos P."/>
            <person name="Vandamme P."/>
            <person name="Eisen J.A."/>
            <person name="Garrity G."/>
            <person name="Hugenholtz P."/>
            <person name="Kyrpides N.C."/>
        </authorList>
    </citation>
    <scope>NUCLEOTIDE SEQUENCE [LARGE SCALE GENOMIC DNA]</scope>
    <source>
        <strain evidence="6 7">CECT 8445</strain>
    </source>
</reference>
<evidence type="ECO:0000256" key="1">
    <source>
        <dbReference type="ARBA" id="ARBA00006429"/>
    </source>
</evidence>
<dbReference type="PANTHER" id="PTHR33607:SF2">
    <property type="entry name" value="ENDONUCLEASE-1"/>
    <property type="match status" value="1"/>
</dbReference>
<protein>
    <submittedName>
        <fullName evidence="6">Putative secreted protein (Por secretion system target)</fullName>
    </submittedName>
</protein>
<evidence type="ECO:0000313" key="6">
    <source>
        <dbReference type="EMBL" id="TCK68683.1"/>
    </source>
</evidence>
<dbReference type="GO" id="GO:0016787">
    <property type="term" value="F:hydrolase activity"/>
    <property type="evidence" value="ECO:0007669"/>
    <property type="project" value="UniProtKB-KW"/>
</dbReference>
<dbReference type="Proteomes" id="UP000295714">
    <property type="component" value="Unassembled WGS sequence"/>
</dbReference>
<organism evidence="6 7">
    <name type="scientific">Winogradskyella wandonensis</name>
    <dbReference type="NCBI Taxonomy" id="1442586"/>
    <lineage>
        <taxon>Bacteria</taxon>
        <taxon>Pseudomonadati</taxon>
        <taxon>Bacteroidota</taxon>
        <taxon>Flavobacteriia</taxon>
        <taxon>Flavobacteriales</taxon>
        <taxon>Flavobacteriaceae</taxon>
        <taxon>Winogradskyella</taxon>
    </lineage>
</organism>
<keyword evidence="4" id="KW-0378">Hydrolase</keyword>
<accession>A0A4R1KVF4</accession>
<evidence type="ECO:0000256" key="2">
    <source>
        <dbReference type="ARBA" id="ARBA00022722"/>
    </source>
</evidence>
<evidence type="ECO:0000256" key="3">
    <source>
        <dbReference type="ARBA" id="ARBA00022729"/>
    </source>
</evidence>
<dbReference type="InterPro" id="IPR044925">
    <property type="entry name" value="His-Me_finger_sf"/>
</dbReference>
<comment type="similarity">
    <text evidence="1">Belongs to the EndA/NucM nuclease family.</text>
</comment>
<dbReference type="Gene3D" id="2.60.40.2030">
    <property type="match status" value="1"/>
</dbReference>
<keyword evidence="2" id="KW-0540">Nuclease</keyword>
<dbReference type="InterPro" id="IPR007346">
    <property type="entry name" value="Endonuclease-I"/>
</dbReference>
<dbReference type="EMBL" id="SMGI01000001">
    <property type="protein sequence ID" value="TCK68683.1"/>
    <property type="molecule type" value="Genomic_DNA"/>
</dbReference>
<evidence type="ECO:0000256" key="4">
    <source>
        <dbReference type="ARBA" id="ARBA00022801"/>
    </source>
</evidence>
<evidence type="ECO:0000313" key="7">
    <source>
        <dbReference type="Proteomes" id="UP000295714"/>
    </source>
</evidence>